<comment type="caution">
    <text evidence="9">The sequence shown here is derived from an EMBL/GenBank/DDBJ whole genome shotgun (WGS) entry which is preliminary data.</text>
</comment>
<evidence type="ECO:0000256" key="6">
    <source>
        <dbReference type="ARBA" id="ARBA00023136"/>
    </source>
</evidence>
<feature type="compositionally biased region" description="Polar residues" evidence="7">
    <location>
        <begin position="1"/>
        <end position="15"/>
    </location>
</feature>
<dbReference type="Proteomes" id="UP000789739">
    <property type="component" value="Unassembled WGS sequence"/>
</dbReference>
<evidence type="ECO:0000313" key="10">
    <source>
        <dbReference type="Proteomes" id="UP000789739"/>
    </source>
</evidence>
<comment type="similarity">
    <text evidence="2">Belongs to the ERF4 family.</text>
</comment>
<reference evidence="9" key="1">
    <citation type="submission" date="2021-06" db="EMBL/GenBank/DDBJ databases">
        <authorList>
            <person name="Kallberg Y."/>
            <person name="Tangrot J."/>
            <person name="Rosling A."/>
        </authorList>
    </citation>
    <scope>NUCLEOTIDE SEQUENCE</scope>
    <source>
        <strain evidence="9">BR232B</strain>
    </source>
</reference>
<evidence type="ECO:0000256" key="3">
    <source>
        <dbReference type="ARBA" id="ARBA00011396"/>
    </source>
</evidence>
<evidence type="ECO:0000256" key="5">
    <source>
        <dbReference type="ARBA" id="ARBA00022824"/>
    </source>
</evidence>
<dbReference type="Pfam" id="PF10256">
    <property type="entry name" value="Erf4"/>
    <property type="match status" value="1"/>
</dbReference>
<evidence type="ECO:0000256" key="2">
    <source>
        <dbReference type="ARBA" id="ARBA00007732"/>
    </source>
</evidence>
<evidence type="ECO:0000259" key="8">
    <source>
        <dbReference type="Pfam" id="PF10256"/>
    </source>
</evidence>
<dbReference type="GO" id="GO:0005789">
    <property type="term" value="C:endoplasmic reticulum membrane"/>
    <property type="evidence" value="ECO:0007669"/>
    <property type="project" value="UniProtKB-SubCell"/>
</dbReference>
<gene>
    <name evidence="9" type="ORF">PBRASI_LOCUS2686</name>
</gene>
<evidence type="ECO:0000256" key="7">
    <source>
        <dbReference type="SAM" id="MobiDB-lite"/>
    </source>
</evidence>
<dbReference type="EMBL" id="CAJVPI010000218">
    <property type="protein sequence ID" value="CAG8502565.1"/>
    <property type="molecule type" value="Genomic_DNA"/>
</dbReference>
<dbReference type="GO" id="GO:0031211">
    <property type="term" value="C:endoplasmic reticulum palmitoyltransferase complex"/>
    <property type="evidence" value="ECO:0007669"/>
    <property type="project" value="TreeGrafter"/>
</dbReference>
<comment type="subcellular location">
    <subcellularLocation>
        <location evidence="1">Endoplasmic reticulum membrane</location>
        <topology evidence="1">Peripheral membrane protein</topology>
    </subcellularLocation>
</comment>
<evidence type="ECO:0000256" key="4">
    <source>
        <dbReference type="ARBA" id="ARBA00018463"/>
    </source>
</evidence>
<dbReference type="InterPro" id="IPR019383">
    <property type="entry name" value="Golgin_A_7/ERF4"/>
</dbReference>
<accession>A0A9N8ZPK6</accession>
<dbReference type="InterPro" id="IPR051371">
    <property type="entry name" value="Ras_palmitoyltransferase"/>
</dbReference>
<dbReference type="OrthoDB" id="2190159at2759"/>
<name>A0A9N8ZPK6_9GLOM</name>
<evidence type="ECO:0000256" key="1">
    <source>
        <dbReference type="ARBA" id="ARBA00004406"/>
    </source>
</evidence>
<keyword evidence="6" id="KW-0472">Membrane</keyword>
<feature type="region of interest" description="Disordered" evidence="7">
    <location>
        <begin position="1"/>
        <end position="30"/>
    </location>
</feature>
<evidence type="ECO:0000313" key="9">
    <source>
        <dbReference type="EMBL" id="CAG8502565.1"/>
    </source>
</evidence>
<dbReference type="PANTHER" id="PTHR13254">
    <property type="entry name" value="GOLGI AUTOANTIGEN, GOLGIN SUBFAMILY A, 7"/>
    <property type="match status" value="1"/>
</dbReference>
<organism evidence="9 10">
    <name type="scientific">Paraglomus brasilianum</name>
    <dbReference type="NCBI Taxonomy" id="144538"/>
    <lineage>
        <taxon>Eukaryota</taxon>
        <taxon>Fungi</taxon>
        <taxon>Fungi incertae sedis</taxon>
        <taxon>Mucoromycota</taxon>
        <taxon>Glomeromycotina</taxon>
        <taxon>Glomeromycetes</taxon>
        <taxon>Paraglomerales</taxon>
        <taxon>Paraglomeraceae</taxon>
        <taxon>Paraglomus</taxon>
    </lineage>
</organism>
<dbReference type="GO" id="GO:0006612">
    <property type="term" value="P:protein targeting to membrane"/>
    <property type="evidence" value="ECO:0007669"/>
    <property type="project" value="TreeGrafter"/>
</dbReference>
<feature type="domain" description="Golgin subfamily A member 7/ERF4" evidence="8">
    <location>
        <begin position="85"/>
        <end position="219"/>
    </location>
</feature>
<protein>
    <recommendedName>
        <fullName evidence="4">Ras modification protein ERF4</fullName>
    </recommendedName>
</protein>
<comment type="subunit">
    <text evidence="3">Interacts with ERF2.</text>
</comment>
<sequence>MSLKDSSSIPTSPKTPLTRIPFASAQYSDPDVDPTHISEIAEDGMVALRLVEGDNVGRYTFLDPETIAAAPSSRATSAGLLPKQIIRVERDYSKGELCQFNLTFPDKINGRVSSRCYKVLRSLPTAHVATGAILVSPHQFESTISTLNRMLEKAHNPKYNWFDNLLSCLTLYASTLCIKSHYERTIEDICKFLDGENQSVYNPQGLNFRNPQRTAFLFVSF</sequence>
<keyword evidence="10" id="KW-1185">Reference proteome</keyword>
<proteinExistence type="inferred from homology"/>
<dbReference type="PANTHER" id="PTHR13254:SF0">
    <property type="entry name" value="GOLGIN SUBFAMILY A MEMBER 7_ERF4 DOMAIN-CONTAINING PROTEIN"/>
    <property type="match status" value="1"/>
</dbReference>
<dbReference type="AlphaFoldDB" id="A0A9N8ZPK6"/>
<keyword evidence="5" id="KW-0256">Endoplasmic reticulum</keyword>